<gene>
    <name evidence="3" type="ORF">As57867_006528</name>
</gene>
<comment type="caution">
    <text evidence="3">The sequence shown here is derived from an EMBL/GenBank/DDBJ whole genome shotgun (WGS) entry which is preliminary data.</text>
</comment>
<dbReference type="GO" id="GO:0003723">
    <property type="term" value="F:RNA binding"/>
    <property type="evidence" value="ECO:0007669"/>
    <property type="project" value="InterPro"/>
</dbReference>
<dbReference type="SUPFAM" id="SSF55895">
    <property type="entry name" value="Ribonuclease Rh-like"/>
    <property type="match status" value="1"/>
</dbReference>
<dbReference type="InterPro" id="IPR036430">
    <property type="entry name" value="RNase_T2-like_sf"/>
</dbReference>
<accession>A0A6A4ZA82</accession>
<dbReference type="Pfam" id="PF00445">
    <property type="entry name" value="Ribonuclease_T2"/>
    <property type="match status" value="1"/>
</dbReference>
<reference evidence="3" key="1">
    <citation type="submission" date="2019-06" db="EMBL/GenBank/DDBJ databases">
        <title>Genomics analysis of Aphanomyces spp. identifies a new class of oomycete effector associated with host adaptation.</title>
        <authorList>
            <person name="Gaulin E."/>
        </authorList>
    </citation>
    <scope>NUCLEOTIDE SEQUENCE</scope>
    <source>
        <strain evidence="3">CBS 578.67</strain>
    </source>
</reference>
<evidence type="ECO:0000313" key="3">
    <source>
        <dbReference type="EMBL" id="KAF0707755.1"/>
    </source>
</evidence>
<dbReference type="GO" id="GO:0006401">
    <property type="term" value="P:RNA catabolic process"/>
    <property type="evidence" value="ECO:0007669"/>
    <property type="project" value="UniProtKB-ARBA"/>
</dbReference>
<dbReference type="InterPro" id="IPR018188">
    <property type="entry name" value="RNase_T2_His_AS_1"/>
</dbReference>
<dbReference type="PANTHER" id="PTHR11240">
    <property type="entry name" value="RIBONUCLEASE T2"/>
    <property type="match status" value="1"/>
</dbReference>
<dbReference type="Gene3D" id="3.90.730.10">
    <property type="entry name" value="Ribonuclease T2-like"/>
    <property type="match status" value="1"/>
</dbReference>
<dbReference type="EMBL" id="VJMH01002759">
    <property type="protein sequence ID" value="KAF0707755.1"/>
    <property type="molecule type" value="Genomic_DNA"/>
</dbReference>
<protein>
    <submittedName>
        <fullName evidence="3">Uncharacterized protein</fullName>
    </submittedName>
</protein>
<organism evidence="3">
    <name type="scientific">Aphanomyces stellatus</name>
    <dbReference type="NCBI Taxonomy" id="120398"/>
    <lineage>
        <taxon>Eukaryota</taxon>
        <taxon>Sar</taxon>
        <taxon>Stramenopiles</taxon>
        <taxon>Oomycota</taxon>
        <taxon>Saprolegniomycetes</taxon>
        <taxon>Saprolegniales</taxon>
        <taxon>Verrucalvaceae</taxon>
        <taxon>Aphanomyces</taxon>
    </lineage>
</organism>
<dbReference type="PROSITE" id="PS00530">
    <property type="entry name" value="RNASE_T2_1"/>
    <property type="match status" value="1"/>
</dbReference>
<name>A0A6A4ZA82_9STRA</name>
<evidence type="ECO:0000256" key="1">
    <source>
        <dbReference type="ARBA" id="ARBA00007469"/>
    </source>
</evidence>
<dbReference type="InterPro" id="IPR001568">
    <property type="entry name" value="RNase_T2-like"/>
</dbReference>
<dbReference type="GO" id="GO:0033897">
    <property type="term" value="F:ribonuclease T2 activity"/>
    <property type="evidence" value="ECO:0007669"/>
    <property type="project" value="InterPro"/>
</dbReference>
<feature type="non-terminal residue" evidence="3">
    <location>
        <position position="225"/>
    </location>
</feature>
<proteinExistence type="inferred from homology"/>
<dbReference type="PANTHER" id="PTHR11240:SF22">
    <property type="entry name" value="RIBONUCLEASE T2"/>
    <property type="match status" value="1"/>
</dbReference>
<comment type="similarity">
    <text evidence="1 2">Belongs to the RNase T2 family.</text>
</comment>
<evidence type="ECO:0000256" key="2">
    <source>
        <dbReference type="RuleBase" id="RU004328"/>
    </source>
</evidence>
<dbReference type="AlphaFoldDB" id="A0A6A4ZA82"/>
<sequence length="225" mass="24249">MFTLHSHRASFATLFNTLYKFPPSTIHPMKLLVVVAVFPALASAFDYYLLSQSWQPTFCKTGNYPGCRNPSPFMKTSLTIHGLWPDNDDGSYPSFCSNTPLTPSDINAVGVSTLQQYWPDVKTGGTTFLSNEWLKHGTCSGLNGAAYLQAAVNTEKSIGTSSVISKSVGKSVSAALIQASYGKRVSLQCSGGALSEVRSCWDLSFNQIDCGDVGTCKGNVKITSF</sequence>
<dbReference type="CDD" id="cd00374">
    <property type="entry name" value="RNase_T2"/>
    <property type="match status" value="1"/>
</dbReference>
<dbReference type="OrthoDB" id="435754at2759"/>